<dbReference type="InterPro" id="IPR051677">
    <property type="entry name" value="AfsR-DnrI-RedD_regulator"/>
</dbReference>
<dbReference type="SUPFAM" id="SSF48452">
    <property type="entry name" value="TPR-like"/>
    <property type="match status" value="1"/>
</dbReference>
<dbReference type="Proteomes" id="UP000578819">
    <property type="component" value="Unassembled WGS sequence"/>
</dbReference>
<gene>
    <name evidence="5" type="ORF">FHR38_006121</name>
</gene>
<dbReference type="Gene3D" id="1.25.40.10">
    <property type="entry name" value="Tetratricopeptide repeat domain"/>
    <property type="match status" value="1"/>
</dbReference>
<dbReference type="InterPro" id="IPR027417">
    <property type="entry name" value="P-loop_NTPase"/>
</dbReference>
<organism evidence="5 6">
    <name type="scientific">Micromonospora polyrhachis</name>
    <dbReference type="NCBI Taxonomy" id="1282883"/>
    <lineage>
        <taxon>Bacteria</taxon>
        <taxon>Bacillati</taxon>
        <taxon>Actinomycetota</taxon>
        <taxon>Actinomycetes</taxon>
        <taxon>Micromonosporales</taxon>
        <taxon>Micromonosporaceae</taxon>
        <taxon>Micromonospora</taxon>
    </lineage>
</organism>
<dbReference type="GO" id="GO:0043531">
    <property type="term" value="F:ADP binding"/>
    <property type="evidence" value="ECO:0007669"/>
    <property type="project" value="InterPro"/>
</dbReference>
<dbReference type="InterPro" id="IPR016032">
    <property type="entry name" value="Sig_transdc_resp-reg_C-effctor"/>
</dbReference>
<dbReference type="InterPro" id="IPR011990">
    <property type="entry name" value="TPR-like_helical_dom_sf"/>
</dbReference>
<comment type="caution">
    <text evidence="5">The sequence shown here is derived from an EMBL/GenBank/DDBJ whole genome shotgun (WGS) entry which is preliminary data.</text>
</comment>
<keyword evidence="5" id="KW-0238">DNA-binding</keyword>
<dbReference type="InterPro" id="IPR041664">
    <property type="entry name" value="AAA_16"/>
</dbReference>
<dbReference type="EMBL" id="JACHJW010000001">
    <property type="protein sequence ID" value="MBB4962388.1"/>
    <property type="molecule type" value="Genomic_DNA"/>
</dbReference>
<dbReference type="InterPro" id="IPR036388">
    <property type="entry name" value="WH-like_DNA-bd_sf"/>
</dbReference>
<dbReference type="InterPro" id="IPR003593">
    <property type="entry name" value="AAA+_ATPase"/>
</dbReference>
<dbReference type="GO" id="GO:0006355">
    <property type="term" value="P:regulation of DNA-templated transcription"/>
    <property type="evidence" value="ECO:0007669"/>
    <property type="project" value="InterPro"/>
</dbReference>
<evidence type="ECO:0000256" key="1">
    <source>
        <dbReference type="ARBA" id="ARBA00023015"/>
    </source>
</evidence>
<dbReference type="Pfam" id="PF03704">
    <property type="entry name" value="BTAD"/>
    <property type="match status" value="1"/>
</dbReference>
<evidence type="ECO:0000256" key="2">
    <source>
        <dbReference type="ARBA" id="ARBA00023163"/>
    </source>
</evidence>
<dbReference type="Gene3D" id="1.10.10.10">
    <property type="entry name" value="Winged helix-like DNA-binding domain superfamily/Winged helix DNA-binding domain"/>
    <property type="match status" value="1"/>
</dbReference>
<dbReference type="AlphaFoldDB" id="A0A7W7WTE7"/>
<name>A0A7W7WTE7_9ACTN</name>
<accession>A0A7W7WTE7</accession>
<feature type="domain" description="Bacterial transcriptional activator" evidence="4">
    <location>
        <begin position="102"/>
        <end position="247"/>
    </location>
</feature>
<keyword evidence="2" id="KW-0804">Transcription</keyword>
<protein>
    <submittedName>
        <fullName evidence="5">DNA-binding SARP family transcriptional activator</fullName>
    </submittedName>
</protein>
<evidence type="ECO:0000259" key="3">
    <source>
        <dbReference type="SMART" id="SM00382"/>
    </source>
</evidence>
<dbReference type="Gene3D" id="3.40.50.300">
    <property type="entry name" value="P-loop containing nucleotide triphosphate hydrolases"/>
    <property type="match status" value="1"/>
</dbReference>
<sequence length="630" mass="69236">MALYLRLLGPVEMLAHGVNVNIGGPKARAFLAMLLLNPNEAVSLDRLTDSLWEEQPPPSAIANLRNYAASIRAALRRSGDVYSARLIADNGRYQLRVEQKELDVRQFEVLATEGREALRRMDWSGARHLLDQARRLWRGKAAENVARSAVLDSYLVALDECRLGVEEDHVEALLALGDCWRVIGRLRQFLIDHPYRERAWELLMLALYRSGDAVAGLAAYEQVRKALVDGLGIEPSASLARLQCAILQRDPRLTSNEGLRILDHPSAERAATAPLVSVVPRQLPAAPVPFVGREAECAQLDRILTGRVAEAPAVVAISGPPGVGKSALALRAAHEHADRFPDGQVYLDLLGTRSDRPPLTPVDTLNSLLTALGDDRAPSLPWPAATARLRSLMAARRLLIILDNIAEFRQIKELIPAGPHSLVLLTSRRVLAPTVTGHRLDLRDLPSTQALALLDQILLDNRVREEPGAGRQLVDLCERRPLAVTIVGGILAARPDLPLSTYAGRLVDERTRLTELEFEHLSVRSALWSSYRCLLDSCRPIDRLATRIFEHMGLIPAGKLYAAEVAARLGVSVSATEAALGRLVRERLLTDCPADGAYRRSDLVRLFAAEQAKVARQPDRPNPDSRSPAT</sequence>
<dbReference type="PRINTS" id="PR00364">
    <property type="entry name" value="DISEASERSIST"/>
</dbReference>
<reference evidence="5 6" key="1">
    <citation type="submission" date="2020-08" db="EMBL/GenBank/DDBJ databases">
        <title>Sequencing the genomes of 1000 actinobacteria strains.</title>
        <authorList>
            <person name="Klenk H.-P."/>
        </authorList>
    </citation>
    <scope>NUCLEOTIDE SEQUENCE [LARGE SCALE GENOMIC DNA]</scope>
    <source>
        <strain evidence="5 6">DSM 45886</strain>
    </source>
</reference>
<keyword evidence="1" id="KW-0805">Transcription regulation</keyword>
<dbReference type="InterPro" id="IPR005158">
    <property type="entry name" value="BTAD"/>
</dbReference>
<proteinExistence type="predicted"/>
<evidence type="ECO:0000259" key="4">
    <source>
        <dbReference type="SMART" id="SM01043"/>
    </source>
</evidence>
<keyword evidence="6" id="KW-1185">Reference proteome</keyword>
<dbReference type="CDD" id="cd15831">
    <property type="entry name" value="BTAD"/>
    <property type="match status" value="1"/>
</dbReference>
<dbReference type="GO" id="GO:0003677">
    <property type="term" value="F:DNA binding"/>
    <property type="evidence" value="ECO:0007669"/>
    <property type="project" value="UniProtKB-KW"/>
</dbReference>
<dbReference type="RefSeq" id="WP_184538561.1">
    <property type="nucleotide sequence ID" value="NZ_JACHJW010000001.1"/>
</dbReference>
<dbReference type="SMART" id="SM00382">
    <property type="entry name" value="AAA"/>
    <property type="match status" value="1"/>
</dbReference>
<dbReference type="Pfam" id="PF13191">
    <property type="entry name" value="AAA_16"/>
    <property type="match status" value="1"/>
</dbReference>
<dbReference type="PANTHER" id="PTHR35807:SF1">
    <property type="entry name" value="TRANSCRIPTIONAL REGULATOR REDD"/>
    <property type="match status" value="1"/>
</dbReference>
<feature type="domain" description="AAA+ ATPase" evidence="3">
    <location>
        <begin position="311"/>
        <end position="446"/>
    </location>
</feature>
<dbReference type="SMART" id="SM01043">
    <property type="entry name" value="BTAD"/>
    <property type="match status" value="1"/>
</dbReference>
<dbReference type="PANTHER" id="PTHR35807">
    <property type="entry name" value="TRANSCRIPTIONAL REGULATOR REDD-RELATED"/>
    <property type="match status" value="1"/>
</dbReference>
<dbReference type="SUPFAM" id="SSF46894">
    <property type="entry name" value="C-terminal effector domain of the bipartite response regulators"/>
    <property type="match status" value="1"/>
</dbReference>
<evidence type="ECO:0000313" key="6">
    <source>
        <dbReference type="Proteomes" id="UP000578819"/>
    </source>
</evidence>
<dbReference type="SUPFAM" id="SSF52540">
    <property type="entry name" value="P-loop containing nucleoside triphosphate hydrolases"/>
    <property type="match status" value="1"/>
</dbReference>
<evidence type="ECO:0000313" key="5">
    <source>
        <dbReference type="EMBL" id="MBB4962388.1"/>
    </source>
</evidence>